<dbReference type="FunFam" id="1.20.58.80:FF:000006">
    <property type="entry name" value="Spastin"/>
    <property type="match status" value="1"/>
</dbReference>
<reference evidence="14" key="1">
    <citation type="submission" date="2019-08" db="EMBL/GenBank/DDBJ databases">
        <title>The improved chromosome-level genome for the pearl oyster Pinctada fucata martensii using PacBio sequencing and Hi-C.</title>
        <authorList>
            <person name="Zheng Z."/>
        </authorList>
    </citation>
    <scope>NUCLEOTIDE SEQUENCE</scope>
    <source>
        <strain evidence="14">ZZ-2019</strain>
        <tissue evidence="14">Adductor muscle</tissue>
    </source>
</reference>
<feature type="binding site" evidence="9">
    <location>
        <begin position="435"/>
        <end position="442"/>
    </location>
    <ligand>
        <name>ATP</name>
        <dbReference type="ChEBI" id="CHEBI:30616"/>
    </ligand>
</feature>
<feature type="compositionally biased region" description="Polar residues" evidence="10">
    <location>
        <begin position="323"/>
        <end position="342"/>
    </location>
</feature>
<dbReference type="GO" id="GO:0051013">
    <property type="term" value="P:microtubule severing"/>
    <property type="evidence" value="ECO:0007669"/>
    <property type="project" value="UniProtKB-UniRule"/>
</dbReference>
<evidence type="ECO:0000313" key="14">
    <source>
        <dbReference type="EMBL" id="KAK3093436.1"/>
    </source>
</evidence>
<keyword evidence="3 9" id="KW-0547">Nucleotide-binding</keyword>
<keyword evidence="15" id="KW-1185">Reference proteome</keyword>
<dbReference type="SUPFAM" id="SSF52540">
    <property type="entry name" value="P-loop containing nucleoside triphosphate hydrolases"/>
    <property type="match status" value="1"/>
</dbReference>
<dbReference type="InterPro" id="IPR050304">
    <property type="entry name" value="MT-severing_AAA_ATPase"/>
</dbReference>
<feature type="domain" description="MIT" evidence="13">
    <location>
        <begin position="116"/>
        <end position="194"/>
    </location>
</feature>
<evidence type="ECO:0000256" key="8">
    <source>
        <dbReference type="ARBA" id="ARBA00036378"/>
    </source>
</evidence>
<dbReference type="Gene3D" id="1.10.8.60">
    <property type="match status" value="1"/>
</dbReference>
<evidence type="ECO:0000259" key="12">
    <source>
        <dbReference type="SMART" id="SM00382"/>
    </source>
</evidence>
<dbReference type="InterPro" id="IPR007330">
    <property type="entry name" value="MIT_dom"/>
</dbReference>
<evidence type="ECO:0000256" key="7">
    <source>
        <dbReference type="ARBA" id="ARBA00023235"/>
    </source>
</evidence>
<keyword evidence="11" id="KW-0812">Transmembrane</keyword>
<organism evidence="14 15">
    <name type="scientific">Pinctada imbricata</name>
    <name type="common">Atlantic pearl-oyster</name>
    <name type="synonym">Pinctada martensii</name>
    <dbReference type="NCBI Taxonomy" id="66713"/>
    <lineage>
        <taxon>Eukaryota</taxon>
        <taxon>Metazoa</taxon>
        <taxon>Spiralia</taxon>
        <taxon>Lophotrochozoa</taxon>
        <taxon>Mollusca</taxon>
        <taxon>Bivalvia</taxon>
        <taxon>Autobranchia</taxon>
        <taxon>Pteriomorphia</taxon>
        <taxon>Pterioida</taxon>
        <taxon>Pterioidea</taxon>
        <taxon>Pteriidae</taxon>
        <taxon>Pinctada</taxon>
    </lineage>
</organism>
<dbReference type="CDD" id="cd19524">
    <property type="entry name" value="RecA-like_spastin"/>
    <property type="match status" value="1"/>
</dbReference>
<dbReference type="SMART" id="SM00382">
    <property type="entry name" value="AAA"/>
    <property type="match status" value="1"/>
</dbReference>
<keyword evidence="1 9" id="KW-0963">Cytoplasm</keyword>
<keyword evidence="7 9" id="KW-0413">Isomerase</keyword>
<dbReference type="GO" id="GO:0005737">
    <property type="term" value="C:cytoplasm"/>
    <property type="evidence" value="ECO:0007669"/>
    <property type="project" value="UniProtKB-UniRule"/>
</dbReference>
<evidence type="ECO:0000256" key="11">
    <source>
        <dbReference type="SAM" id="Phobius"/>
    </source>
</evidence>
<dbReference type="GO" id="GO:0016887">
    <property type="term" value="F:ATP hydrolysis activity"/>
    <property type="evidence" value="ECO:0007669"/>
    <property type="project" value="InterPro"/>
</dbReference>
<feature type="domain" description="AAA+ ATPase" evidence="12">
    <location>
        <begin position="427"/>
        <end position="563"/>
    </location>
</feature>
<dbReference type="AlphaFoldDB" id="A0AA88XVU4"/>
<dbReference type="GO" id="GO:0005813">
    <property type="term" value="C:centrosome"/>
    <property type="evidence" value="ECO:0007669"/>
    <property type="project" value="UniProtKB-SubCell"/>
</dbReference>
<name>A0AA88XVU4_PINIB</name>
<sequence>MKVWRSEMNRRGNYGRFFGRKRGDKKDKKQNNERPSVHTRNLYLAAAPLLFIFSLLRNIAFQLWIVLTLICKSSSNLNRVRGRYRQTSTCSKDAEAGMTSNTRKNVGPGEPVLATQKHHHRKAFEYISKALKIDEEDAGRKDQAIEMYKRGIAELEKGIALDVANGQGESWERARRLQEKMMTNMVMAQERLEILERALSGLVVGETVDIPDIILRGPSPSNLSDIASHVPSEHIASDFISSNNISDNVASGENKTGGLRERKPPSTEHRSSRTPRSDARSKNNQDACNNKYLPQHRATKVDPTPATSKPWKPMRNQPMAIHKSNSLPRGINKNSKINSPNLNRKFPSHHRQNSDNSQTRRRKEFSSLNLKNIDKKLAETIYNEIVDSGPPVFFKDIAGQRTAKEALQEIVILPALRPELFTGLRAPARGLLLFGPPGNGKTMLAKAVANESNATFFNISASSLTSKWVGEGEKLVRTMFVLAKELQPSVVFMDEIDSLLCERREGENDASRRLKTEFLVQFDGVTGCTDDRVLIMGATNRPQELDDAVLRRFAKRVYVTMPDFNTRKEMISHLLNKHGTHFSSNELDNIAALTDGYSGSDLNALAKDAALGPIRDLSASEVKTVDAKKVRDINFFDFNDSLKRIRKSVPQGSLERYEEWNAEYGAMGV</sequence>
<dbReference type="GO" id="GO:0031117">
    <property type="term" value="P:positive regulation of microtubule depolymerization"/>
    <property type="evidence" value="ECO:0007669"/>
    <property type="project" value="UniProtKB-UniRule"/>
</dbReference>
<dbReference type="Gene3D" id="1.20.58.80">
    <property type="entry name" value="Phosphotransferase system, lactose/cellobiose-type IIA subunit"/>
    <property type="match status" value="1"/>
</dbReference>
<comment type="subcellular location">
    <subcellularLocation>
        <location evidence="9">Membrane</location>
        <topology evidence="9">Peripheral membrane protein</topology>
    </subcellularLocation>
    <subcellularLocation>
        <location evidence="9">Cytoplasm</location>
        <location evidence="9">Cytoskeleton</location>
        <location evidence="9">Microtubule organizing center</location>
        <location evidence="9">Centrosome</location>
    </subcellularLocation>
    <subcellularLocation>
        <location evidence="9">Cytoplasm</location>
        <location evidence="9">Cytoskeleton</location>
    </subcellularLocation>
    <text evidence="9">Forms an intramembrane hairpin-like structure in the membrane.</text>
</comment>
<dbReference type="GO" id="GO:0005524">
    <property type="term" value="F:ATP binding"/>
    <property type="evidence" value="ECO:0007669"/>
    <property type="project" value="UniProtKB-UniRule"/>
</dbReference>
<feature type="compositionally biased region" description="Basic and acidic residues" evidence="10">
    <location>
        <begin position="258"/>
        <end position="283"/>
    </location>
</feature>
<dbReference type="Gene3D" id="3.40.50.300">
    <property type="entry name" value="P-loop containing nucleotide triphosphate hydrolases"/>
    <property type="match status" value="1"/>
</dbReference>
<dbReference type="PROSITE" id="PS00674">
    <property type="entry name" value="AAA"/>
    <property type="match status" value="1"/>
</dbReference>
<comment type="subunit">
    <text evidence="9">Homohexamer. The homohexamer is stabilized by ATP-binding. The homohexamer may adopt a ring conformation through which microtubules pass prior to being severed. Interacts with microtubules.</text>
</comment>
<dbReference type="PANTHER" id="PTHR23074">
    <property type="entry name" value="AAA DOMAIN-CONTAINING"/>
    <property type="match status" value="1"/>
</dbReference>
<keyword evidence="5 9" id="KW-0472">Membrane</keyword>
<dbReference type="InterPro" id="IPR036181">
    <property type="entry name" value="MIT_dom_sf"/>
</dbReference>
<dbReference type="GO" id="GO:0034214">
    <property type="term" value="P:protein hexamerization"/>
    <property type="evidence" value="ECO:0007669"/>
    <property type="project" value="UniProtKB-UniRule"/>
</dbReference>
<dbReference type="InterPro" id="IPR017179">
    <property type="entry name" value="Spastin"/>
</dbReference>
<evidence type="ECO:0000313" key="15">
    <source>
        <dbReference type="Proteomes" id="UP001186944"/>
    </source>
</evidence>
<dbReference type="EC" id="5.6.1.1" evidence="9"/>
<dbReference type="SUPFAM" id="SSF116846">
    <property type="entry name" value="MIT domain"/>
    <property type="match status" value="1"/>
</dbReference>
<dbReference type="Proteomes" id="UP001186944">
    <property type="component" value="Unassembled WGS sequence"/>
</dbReference>
<gene>
    <name evidence="14" type="ORF">FSP39_015716</name>
</gene>
<comment type="caution">
    <text evidence="14">The sequence shown here is derived from an EMBL/GenBank/DDBJ whole genome shotgun (WGS) entry which is preliminary data.</text>
</comment>
<dbReference type="Pfam" id="PF00004">
    <property type="entry name" value="AAA"/>
    <property type="match status" value="1"/>
</dbReference>
<evidence type="ECO:0000256" key="9">
    <source>
        <dbReference type="HAMAP-Rule" id="MF_03021"/>
    </source>
</evidence>
<dbReference type="InterPro" id="IPR027417">
    <property type="entry name" value="P-loop_NTPase"/>
</dbReference>
<dbReference type="EMBL" id="VSWD01000009">
    <property type="protein sequence ID" value="KAK3093436.1"/>
    <property type="molecule type" value="Genomic_DNA"/>
</dbReference>
<dbReference type="InterPro" id="IPR015415">
    <property type="entry name" value="Spast_Vps4_C"/>
</dbReference>
<keyword evidence="4 9" id="KW-0067">ATP-binding</keyword>
<dbReference type="GO" id="GO:0005819">
    <property type="term" value="C:spindle"/>
    <property type="evidence" value="ECO:0007669"/>
    <property type="project" value="UniProtKB-UniRule"/>
</dbReference>
<feature type="intramembrane region" description="Helical" evidence="9">
    <location>
        <begin position="49"/>
        <end position="69"/>
    </location>
</feature>
<protein>
    <recommendedName>
        <fullName evidence="9">Spastin</fullName>
        <ecNumber evidence="9">5.6.1.1</ecNumber>
    </recommendedName>
</protein>
<dbReference type="InterPro" id="IPR003593">
    <property type="entry name" value="AAA+_ATPase"/>
</dbReference>
<dbReference type="InterPro" id="IPR041569">
    <property type="entry name" value="AAA_lid_3"/>
</dbReference>
<keyword evidence="2 9" id="KW-0493">Microtubule</keyword>
<evidence type="ECO:0000256" key="2">
    <source>
        <dbReference type="ARBA" id="ARBA00022701"/>
    </source>
</evidence>
<proteinExistence type="inferred from homology"/>
<feature type="transmembrane region" description="Helical" evidence="11">
    <location>
        <begin position="42"/>
        <end position="67"/>
    </location>
</feature>
<dbReference type="PANTHER" id="PTHR23074:SF86">
    <property type="entry name" value="SPASTIN"/>
    <property type="match status" value="1"/>
</dbReference>
<dbReference type="FunFam" id="1.10.8.60:FF:000022">
    <property type="entry name" value="Fidgetin like 1"/>
    <property type="match status" value="1"/>
</dbReference>
<evidence type="ECO:0000256" key="1">
    <source>
        <dbReference type="ARBA" id="ARBA00022490"/>
    </source>
</evidence>
<dbReference type="GO" id="GO:0016020">
    <property type="term" value="C:membrane"/>
    <property type="evidence" value="ECO:0007669"/>
    <property type="project" value="UniProtKB-SubCell"/>
</dbReference>
<dbReference type="GO" id="GO:0008017">
    <property type="term" value="F:microtubule binding"/>
    <property type="evidence" value="ECO:0007669"/>
    <property type="project" value="UniProtKB-UniRule"/>
</dbReference>
<dbReference type="HAMAP" id="MF_03021">
    <property type="entry name" value="Spastin"/>
    <property type="match status" value="1"/>
</dbReference>
<evidence type="ECO:0000259" key="13">
    <source>
        <dbReference type="SMART" id="SM00745"/>
    </source>
</evidence>
<dbReference type="InterPro" id="IPR003959">
    <property type="entry name" value="ATPase_AAA_core"/>
</dbReference>
<feature type="region of interest" description="Disordered" evidence="10">
    <location>
        <begin position="243"/>
        <end position="365"/>
    </location>
</feature>
<evidence type="ECO:0000256" key="10">
    <source>
        <dbReference type="SAM" id="MobiDB-lite"/>
    </source>
</evidence>
<dbReference type="SMART" id="SM00745">
    <property type="entry name" value="MIT"/>
    <property type="match status" value="1"/>
</dbReference>
<comment type="catalytic activity">
    <reaction evidence="8 9">
        <text>n ATP + n H2O + a microtubule = n ADP + n phosphate + (n+1) alpha/beta tubulin heterodimers.</text>
        <dbReference type="EC" id="5.6.1.1"/>
    </reaction>
</comment>
<evidence type="ECO:0000256" key="5">
    <source>
        <dbReference type="ARBA" id="ARBA00023136"/>
    </source>
</evidence>
<evidence type="ECO:0000256" key="6">
    <source>
        <dbReference type="ARBA" id="ARBA00023212"/>
    </source>
</evidence>
<dbReference type="InterPro" id="IPR003960">
    <property type="entry name" value="ATPase_AAA_CS"/>
</dbReference>
<dbReference type="GO" id="GO:0005874">
    <property type="term" value="C:microtubule"/>
    <property type="evidence" value="ECO:0007669"/>
    <property type="project" value="UniProtKB-UniRule"/>
</dbReference>
<dbReference type="Pfam" id="PF09336">
    <property type="entry name" value="Vps4_C"/>
    <property type="match status" value="1"/>
</dbReference>
<keyword evidence="11" id="KW-1133">Transmembrane helix</keyword>
<feature type="region of interest" description="Disordered" evidence="10">
    <location>
        <begin position="15"/>
        <end position="36"/>
    </location>
</feature>
<comment type="similarity">
    <text evidence="9">Belongs to the AAA ATPase family. Spastin subfamily.</text>
</comment>
<evidence type="ECO:0000256" key="3">
    <source>
        <dbReference type="ARBA" id="ARBA00022741"/>
    </source>
</evidence>
<dbReference type="CDD" id="cd02679">
    <property type="entry name" value="MIT_spastin"/>
    <property type="match status" value="1"/>
</dbReference>
<dbReference type="FunFam" id="3.40.50.300:FF:000093">
    <property type="entry name" value="Fidgetin-like 1"/>
    <property type="match status" value="1"/>
</dbReference>
<feature type="topological domain" description="Cytoplasmic" evidence="9">
    <location>
        <begin position="70"/>
        <end position="669"/>
    </location>
</feature>
<keyword evidence="6 9" id="KW-0206">Cytoskeleton</keyword>
<dbReference type="Pfam" id="PF17862">
    <property type="entry name" value="AAA_lid_3"/>
    <property type="match status" value="1"/>
</dbReference>
<dbReference type="GO" id="GO:0008568">
    <property type="term" value="F:microtubule severing ATPase activity"/>
    <property type="evidence" value="ECO:0007669"/>
    <property type="project" value="UniProtKB-UniRule"/>
</dbReference>
<accession>A0AA88XVU4</accession>
<feature type="topological domain" description="Cytoplasmic" evidence="9">
    <location>
        <begin position="1"/>
        <end position="48"/>
    </location>
</feature>
<comment type="function">
    <text evidence="9">ATP-dependent microtubule severing protein. Microtubule severing may promote reorganization of cellular microtubule arrays and the release of microtubules from the microtubule organizing center following nucleation.</text>
</comment>
<evidence type="ECO:0000256" key="4">
    <source>
        <dbReference type="ARBA" id="ARBA00022840"/>
    </source>
</evidence>
<feature type="compositionally biased region" description="Basic and acidic residues" evidence="10">
    <location>
        <begin position="24"/>
        <end position="36"/>
    </location>
</feature>